<dbReference type="AlphaFoldDB" id="X6NJZ2"/>
<gene>
    <name evidence="1" type="ORF">RFI_10504</name>
</gene>
<dbReference type="InterPro" id="IPR029033">
    <property type="entry name" value="His_PPase_superfam"/>
</dbReference>
<accession>X6NJZ2</accession>
<dbReference type="Proteomes" id="UP000023152">
    <property type="component" value="Unassembled WGS sequence"/>
</dbReference>
<dbReference type="SUPFAM" id="SSF53254">
    <property type="entry name" value="Phosphoglycerate mutase-like"/>
    <property type="match status" value="1"/>
</dbReference>
<proteinExistence type="predicted"/>
<name>X6NJZ2_RETFI</name>
<dbReference type="Gene3D" id="3.40.50.1240">
    <property type="entry name" value="Phosphoglycerate mutase-like"/>
    <property type="match status" value="1"/>
</dbReference>
<comment type="caution">
    <text evidence="1">The sequence shown here is derived from an EMBL/GenBank/DDBJ whole genome shotgun (WGS) entry which is preliminary data.</text>
</comment>
<organism evidence="1 2">
    <name type="scientific">Reticulomyxa filosa</name>
    <dbReference type="NCBI Taxonomy" id="46433"/>
    <lineage>
        <taxon>Eukaryota</taxon>
        <taxon>Sar</taxon>
        <taxon>Rhizaria</taxon>
        <taxon>Retaria</taxon>
        <taxon>Foraminifera</taxon>
        <taxon>Monothalamids</taxon>
        <taxon>Reticulomyxidae</taxon>
        <taxon>Reticulomyxa</taxon>
    </lineage>
</organism>
<keyword evidence="2" id="KW-1185">Reference proteome</keyword>
<evidence type="ECO:0000313" key="1">
    <source>
        <dbReference type="EMBL" id="ETO26630.1"/>
    </source>
</evidence>
<sequence length="446" mass="51064">MFSKSKPFKFSRSGTKLACGLLCWVFAMIVIRQALANYHFDHPQDSQAVHEREELHSKLLSNPISSAHLRYCNTNGTYFDTNWSCPSNHYYLEQLIVINRHGTRESVNTGAANWNEHCKSKKEKICTYTYTYIIKRAIKSNGLDLHAASSYRKDKQHLCLTKAGLVQVRSVASHVKRYSALCHGDFVNVIQASQTALLSSSANRAFDTVAEFVQVFLGSGMYRISIAEPAGDIFQPWLVCSRRNATNLIGWINHQLSKAKLWETFSVGRKHLCDTIQTKLTSKDCLDLTENVMMPICNEMNNLTLGLDSTQIEAMFQMYEEFHEHLFKSPKASITAKKLVAPMLHKIREIIGKKHEFKLVIIGAHDFTLAHFFASLNMDNWHWPFLASNTLIEVLRDVRTNQIFLRFLQDGKVLSEMSLLLFEMATNWAIPLRSWTCPQLYRVSKT</sequence>
<dbReference type="EMBL" id="ASPP01007735">
    <property type="protein sequence ID" value="ETO26630.1"/>
    <property type="molecule type" value="Genomic_DNA"/>
</dbReference>
<reference evidence="1 2" key="1">
    <citation type="journal article" date="2013" name="Curr. Biol.">
        <title>The Genome of the Foraminiferan Reticulomyxa filosa.</title>
        <authorList>
            <person name="Glockner G."/>
            <person name="Hulsmann N."/>
            <person name="Schleicher M."/>
            <person name="Noegel A.A."/>
            <person name="Eichinger L."/>
            <person name="Gallinger C."/>
            <person name="Pawlowski J."/>
            <person name="Sierra R."/>
            <person name="Euteneuer U."/>
            <person name="Pillet L."/>
            <person name="Moustafa A."/>
            <person name="Platzer M."/>
            <person name="Groth M."/>
            <person name="Szafranski K."/>
            <person name="Schliwa M."/>
        </authorList>
    </citation>
    <scope>NUCLEOTIDE SEQUENCE [LARGE SCALE GENOMIC DNA]</scope>
</reference>
<protein>
    <submittedName>
        <fullName evidence="1">Uncharacterized protein</fullName>
    </submittedName>
</protein>
<evidence type="ECO:0000313" key="2">
    <source>
        <dbReference type="Proteomes" id="UP000023152"/>
    </source>
</evidence>